<dbReference type="EMBL" id="BMWZ01000002">
    <property type="protein sequence ID" value="GGZ73718.1"/>
    <property type="molecule type" value="Genomic_DNA"/>
</dbReference>
<reference evidence="2" key="1">
    <citation type="journal article" date="2014" name="Int. J. Syst. Evol. Microbiol.">
        <title>Complete genome sequence of Corynebacterium casei LMG S-19264T (=DSM 44701T), isolated from a smear-ripened cheese.</title>
        <authorList>
            <consortium name="US DOE Joint Genome Institute (JGI-PGF)"/>
            <person name="Walter F."/>
            <person name="Albersmeier A."/>
            <person name="Kalinowski J."/>
            <person name="Ruckert C."/>
        </authorList>
    </citation>
    <scope>NUCLEOTIDE SEQUENCE</scope>
    <source>
        <strain evidence="2">KCTC 12710</strain>
    </source>
</reference>
<dbReference type="Pfam" id="PF06439">
    <property type="entry name" value="3keto-disac_hyd"/>
    <property type="match status" value="1"/>
</dbReference>
<dbReference type="InterPro" id="IPR010496">
    <property type="entry name" value="AL/BT2_dom"/>
</dbReference>
<dbReference type="RefSeq" id="WP_189359558.1">
    <property type="nucleotide sequence ID" value="NZ_BMWZ01000002.1"/>
</dbReference>
<proteinExistence type="predicted"/>
<accession>A0A918QX17</accession>
<evidence type="ECO:0000259" key="1">
    <source>
        <dbReference type="Pfam" id="PF06439"/>
    </source>
</evidence>
<dbReference type="PROSITE" id="PS51257">
    <property type="entry name" value="PROKAR_LIPOPROTEIN"/>
    <property type="match status" value="1"/>
</dbReference>
<evidence type="ECO:0000313" key="3">
    <source>
        <dbReference type="Proteomes" id="UP000636004"/>
    </source>
</evidence>
<keyword evidence="3" id="KW-1185">Reference proteome</keyword>
<evidence type="ECO:0000313" key="2">
    <source>
        <dbReference type="EMBL" id="GGZ73718.1"/>
    </source>
</evidence>
<gene>
    <name evidence="2" type="ORF">GCM10007028_08730</name>
</gene>
<feature type="domain" description="3-keto-alpha-glucoside-1,2-lyase/3-keto-2-hydroxy-glucal hydratase" evidence="1">
    <location>
        <begin position="32"/>
        <end position="284"/>
    </location>
</feature>
<reference evidence="2" key="2">
    <citation type="submission" date="2020-09" db="EMBL/GenBank/DDBJ databases">
        <authorList>
            <person name="Sun Q."/>
            <person name="Kim S."/>
        </authorList>
    </citation>
    <scope>NUCLEOTIDE SEQUENCE</scope>
    <source>
        <strain evidence="2">KCTC 12710</strain>
    </source>
</reference>
<dbReference type="AlphaFoldDB" id="A0A918QX17"/>
<protein>
    <recommendedName>
        <fullName evidence="1">3-keto-alpha-glucoside-1,2-lyase/3-keto-2-hydroxy-glucal hydratase domain-containing protein</fullName>
    </recommendedName>
</protein>
<sequence>MNKAFFFILLLLTSCSQLKNDKISNDEKNSNWQELIDKDLTQWDVFLSYQHQPGYDGSQPKDADGKLIPPIGLNTPSYNVFTTFQEGNETIIKNTGEFYGCLITKKVFKNYHFQLKYRWGNKTWAYRKDLLKDSGILYHSIGPMGVEYWRSWMLSQEFQIMEGHTGDFWSQKNSAIDIRAYKPESVLTPLAHESQDFLPVGMNSPFRNYCRRKGNYEKPHDEWNTLDLYCFEGQSLHVVNGEVVMILRNSRYVDDNGIDVPLIQGKIQIQSEAAEIFFKNIRIREIDSLTQEQKNLF</sequence>
<name>A0A918QX17_9FLAO</name>
<dbReference type="GO" id="GO:0016787">
    <property type="term" value="F:hydrolase activity"/>
    <property type="evidence" value="ECO:0007669"/>
    <property type="project" value="InterPro"/>
</dbReference>
<organism evidence="2 3">
    <name type="scientific">Algibacter mikhailovii</name>
    <dbReference type="NCBI Taxonomy" id="425498"/>
    <lineage>
        <taxon>Bacteria</taxon>
        <taxon>Pseudomonadati</taxon>
        <taxon>Bacteroidota</taxon>
        <taxon>Flavobacteriia</taxon>
        <taxon>Flavobacteriales</taxon>
        <taxon>Flavobacteriaceae</taxon>
        <taxon>Algibacter</taxon>
    </lineage>
</organism>
<dbReference type="Proteomes" id="UP000636004">
    <property type="component" value="Unassembled WGS sequence"/>
</dbReference>
<dbReference type="Gene3D" id="2.60.120.560">
    <property type="entry name" value="Exo-inulinase, domain 1"/>
    <property type="match status" value="1"/>
</dbReference>
<comment type="caution">
    <text evidence="2">The sequence shown here is derived from an EMBL/GenBank/DDBJ whole genome shotgun (WGS) entry which is preliminary data.</text>
</comment>